<evidence type="ECO:0000256" key="1">
    <source>
        <dbReference type="SAM" id="MobiDB-lite"/>
    </source>
</evidence>
<reference evidence="2 3" key="1">
    <citation type="journal article" date="2016" name="Mol. Biol. Evol.">
        <title>Comparative Genomics of Early-Diverging Mushroom-Forming Fungi Provides Insights into the Origins of Lignocellulose Decay Capabilities.</title>
        <authorList>
            <person name="Nagy L.G."/>
            <person name="Riley R."/>
            <person name="Tritt A."/>
            <person name="Adam C."/>
            <person name="Daum C."/>
            <person name="Floudas D."/>
            <person name="Sun H."/>
            <person name="Yadav J.S."/>
            <person name="Pangilinan J."/>
            <person name="Larsson K.H."/>
            <person name="Matsuura K."/>
            <person name="Barry K."/>
            <person name="Labutti K."/>
            <person name="Kuo R."/>
            <person name="Ohm R.A."/>
            <person name="Bhattacharya S.S."/>
            <person name="Shirouzu T."/>
            <person name="Yoshinaga Y."/>
            <person name="Martin F.M."/>
            <person name="Grigoriev I.V."/>
            <person name="Hibbett D.S."/>
        </authorList>
    </citation>
    <scope>NUCLEOTIDE SEQUENCE [LARGE SCALE GENOMIC DNA]</scope>
    <source>
        <strain evidence="2 3">TUFC12733</strain>
    </source>
</reference>
<gene>
    <name evidence="2" type="ORF">CALVIDRAFT_304182</name>
</gene>
<sequence>MWVQTYCRLMLVFRSAEDARDLSVHLSSCNDTSSLDLSSQLFRSTFEDRLPEATSQAMDLRASATLAGKRTRGPMASQSSVAVRQADDATERRALQVGRSHAPPSTDVSSIYAMPLQELESLVGRVIREEGFTEFMDKMKIIWSSRPV</sequence>
<dbReference type="Proteomes" id="UP000076738">
    <property type="component" value="Unassembled WGS sequence"/>
</dbReference>
<accession>A0A167IFI1</accession>
<dbReference type="EMBL" id="KV417309">
    <property type="protein sequence ID" value="KZO92596.1"/>
    <property type="molecule type" value="Genomic_DNA"/>
</dbReference>
<protein>
    <submittedName>
        <fullName evidence="2">Uncharacterized protein</fullName>
    </submittedName>
</protein>
<organism evidence="2 3">
    <name type="scientific">Calocera viscosa (strain TUFC12733)</name>
    <dbReference type="NCBI Taxonomy" id="1330018"/>
    <lineage>
        <taxon>Eukaryota</taxon>
        <taxon>Fungi</taxon>
        <taxon>Dikarya</taxon>
        <taxon>Basidiomycota</taxon>
        <taxon>Agaricomycotina</taxon>
        <taxon>Dacrymycetes</taxon>
        <taxon>Dacrymycetales</taxon>
        <taxon>Dacrymycetaceae</taxon>
        <taxon>Calocera</taxon>
    </lineage>
</organism>
<evidence type="ECO:0000313" key="2">
    <source>
        <dbReference type="EMBL" id="KZO92596.1"/>
    </source>
</evidence>
<name>A0A167IFI1_CALVF</name>
<dbReference type="AlphaFoldDB" id="A0A167IFI1"/>
<feature type="region of interest" description="Disordered" evidence="1">
    <location>
        <begin position="66"/>
        <end position="88"/>
    </location>
</feature>
<evidence type="ECO:0000313" key="3">
    <source>
        <dbReference type="Proteomes" id="UP000076738"/>
    </source>
</evidence>
<keyword evidence="3" id="KW-1185">Reference proteome</keyword>
<proteinExistence type="predicted"/>
<dbReference type="OrthoDB" id="3364736at2759"/>